<name>A0A6F9DT63_9ASCI</name>
<feature type="transmembrane region" description="Helical" evidence="7">
    <location>
        <begin position="160"/>
        <end position="183"/>
    </location>
</feature>
<feature type="transmembrane region" description="Helical" evidence="7">
    <location>
        <begin position="189"/>
        <end position="211"/>
    </location>
</feature>
<keyword evidence="4 7" id="KW-1133">Transmembrane helix</keyword>
<evidence type="ECO:0000256" key="4">
    <source>
        <dbReference type="ARBA" id="ARBA00022989"/>
    </source>
</evidence>
<dbReference type="InterPro" id="IPR036259">
    <property type="entry name" value="MFS_trans_sf"/>
</dbReference>
<feature type="transmembrane region" description="Helical" evidence="7">
    <location>
        <begin position="312"/>
        <end position="335"/>
    </location>
</feature>
<evidence type="ECO:0000256" key="2">
    <source>
        <dbReference type="ARBA" id="ARBA00022448"/>
    </source>
</evidence>
<sequence>MEGIGSSSAKVTFNLLLATSMAVIGSTFQFGYNTGVINAPQTVIEEFYNQTFILRFGHSISQSTIDLLWGFTVAIFAVGGMIGSLCAGAAAERFGLKRSMLYNNSIALLAALLMGFSQLANSFEMLIIGRFAIGLNSGINMGIAPMYLTECAPVRLRGMFGTLGQLGIVTSILLSQILGLHWILGTSQLWGLLFSLTGIFAIYQLLVIPLCPESPRYLLIVQKKEKAAIATLKWLRGDDYDSSKELEDIRLEFQSNSTEQKTKISELFKHSHLRQPLLIAVVMQLSQQLSGINAVFYYSTEIFLNAGIPKEYTGLTTVGMGVVNVVMTMVSVSLIERAGRKILHLIGLGGMCVCAVVLVVLLNLDQSETVAWLTLAPILIFVAFFQTGPGAIPWFITTELFDQRSRPSAVSVAGLANWMGNFVIALAYPSLDGAIGGYTFIIFAVLLAIFWLFTYFKVPETKGRNIMEITALFQPKNTRGVLTKNLDVADDVIFENGTKF</sequence>
<reference evidence="9" key="1">
    <citation type="submission" date="2020-04" db="EMBL/GenBank/DDBJ databases">
        <authorList>
            <person name="Neveu A P."/>
        </authorList>
    </citation>
    <scope>NUCLEOTIDE SEQUENCE</scope>
    <source>
        <tissue evidence="9">Whole embryo</tissue>
    </source>
</reference>
<organism evidence="9">
    <name type="scientific">Phallusia mammillata</name>
    <dbReference type="NCBI Taxonomy" id="59560"/>
    <lineage>
        <taxon>Eukaryota</taxon>
        <taxon>Metazoa</taxon>
        <taxon>Chordata</taxon>
        <taxon>Tunicata</taxon>
        <taxon>Ascidiacea</taxon>
        <taxon>Phlebobranchia</taxon>
        <taxon>Ascidiidae</taxon>
        <taxon>Phallusia</taxon>
    </lineage>
</organism>
<dbReference type="PANTHER" id="PTHR23503:SF8">
    <property type="entry name" value="FACILITATED GLUCOSE TRANSPORTER PROTEIN 1"/>
    <property type="match status" value="1"/>
</dbReference>
<dbReference type="EMBL" id="LR790341">
    <property type="protein sequence ID" value="CAB3266203.1"/>
    <property type="molecule type" value="mRNA"/>
</dbReference>
<feature type="transmembrane region" description="Helical" evidence="7">
    <location>
        <begin position="342"/>
        <end position="364"/>
    </location>
</feature>
<dbReference type="SUPFAM" id="SSF103473">
    <property type="entry name" value="MFS general substrate transporter"/>
    <property type="match status" value="1"/>
</dbReference>
<feature type="domain" description="Major facilitator superfamily (MFS) profile" evidence="8">
    <location>
        <begin position="19"/>
        <end position="462"/>
    </location>
</feature>
<dbReference type="AlphaFoldDB" id="A0A6F9DT63"/>
<evidence type="ECO:0000256" key="6">
    <source>
        <dbReference type="RuleBase" id="RU003346"/>
    </source>
</evidence>
<accession>A0A6F9DT63</accession>
<keyword evidence="2 6" id="KW-0813">Transport</keyword>
<dbReference type="PRINTS" id="PR00171">
    <property type="entry name" value="SUGRTRNSPORT"/>
</dbReference>
<dbReference type="Gene3D" id="1.20.1250.20">
    <property type="entry name" value="MFS general substrate transporter like domains"/>
    <property type="match status" value="1"/>
</dbReference>
<dbReference type="NCBIfam" id="TIGR00879">
    <property type="entry name" value="SP"/>
    <property type="match status" value="1"/>
</dbReference>
<feature type="transmembrane region" description="Helical" evidence="7">
    <location>
        <begin position="67"/>
        <end position="89"/>
    </location>
</feature>
<feature type="transmembrane region" description="Helical" evidence="7">
    <location>
        <begin position="126"/>
        <end position="148"/>
    </location>
</feature>
<dbReference type="PROSITE" id="PS50850">
    <property type="entry name" value="MFS"/>
    <property type="match status" value="1"/>
</dbReference>
<dbReference type="GO" id="GO:0046323">
    <property type="term" value="P:D-glucose import"/>
    <property type="evidence" value="ECO:0007669"/>
    <property type="project" value="TreeGrafter"/>
</dbReference>
<feature type="transmembrane region" description="Helical" evidence="7">
    <location>
        <begin position="435"/>
        <end position="456"/>
    </location>
</feature>
<feature type="transmembrane region" description="Helical" evidence="7">
    <location>
        <begin position="12"/>
        <end position="32"/>
    </location>
</feature>
<dbReference type="FunFam" id="1.20.1250.20:FF:000029">
    <property type="entry name" value="solute carrier family 2, facilitated glucose transporter member 4"/>
    <property type="match status" value="1"/>
</dbReference>
<dbReference type="GO" id="GO:0055056">
    <property type="term" value="F:D-glucose transmembrane transporter activity"/>
    <property type="evidence" value="ECO:0007669"/>
    <property type="project" value="TreeGrafter"/>
</dbReference>
<gene>
    <name evidence="9" type="primary">Slc2a1-001</name>
</gene>
<dbReference type="GO" id="GO:0070837">
    <property type="term" value="P:dehydroascorbic acid transport"/>
    <property type="evidence" value="ECO:0007669"/>
    <property type="project" value="TreeGrafter"/>
</dbReference>
<evidence type="ECO:0000256" key="3">
    <source>
        <dbReference type="ARBA" id="ARBA00022692"/>
    </source>
</evidence>
<keyword evidence="9" id="KW-0762">Sugar transport</keyword>
<dbReference type="InterPro" id="IPR045263">
    <property type="entry name" value="GLUT"/>
</dbReference>
<dbReference type="Pfam" id="PF00083">
    <property type="entry name" value="Sugar_tr"/>
    <property type="match status" value="1"/>
</dbReference>
<comment type="subcellular location">
    <subcellularLocation>
        <location evidence="1">Membrane</location>
        <topology evidence="1">Multi-pass membrane protein</topology>
    </subcellularLocation>
</comment>
<dbReference type="PANTHER" id="PTHR23503">
    <property type="entry name" value="SOLUTE CARRIER FAMILY 2"/>
    <property type="match status" value="1"/>
</dbReference>
<evidence type="ECO:0000313" key="9">
    <source>
        <dbReference type="EMBL" id="CAB3266203.1"/>
    </source>
</evidence>
<evidence type="ECO:0000256" key="7">
    <source>
        <dbReference type="SAM" id="Phobius"/>
    </source>
</evidence>
<feature type="transmembrane region" description="Helical" evidence="7">
    <location>
        <begin position="277"/>
        <end position="300"/>
    </location>
</feature>
<dbReference type="InterPro" id="IPR003663">
    <property type="entry name" value="Sugar/inositol_transpt"/>
</dbReference>
<feature type="transmembrane region" description="Helical" evidence="7">
    <location>
        <begin position="101"/>
        <end position="120"/>
    </location>
</feature>
<dbReference type="GO" id="GO:0005886">
    <property type="term" value="C:plasma membrane"/>
    <property type="evidence" value="ECO:0007669"/>
    <property type="project" value="TreeGrafter"/>
</dbReference>
<comment type="similarity">
    <text evidence="6">Belongs to the major facilitator superfamily. Sugar transporter (TC 2.A.1.1) family.</text>
</comment>
<evidence type="ECO:0000256" key="5">
    <source>
        <dbReference type="ARBA" id="ARBA00023136"/>
    </source>
</evidence>
<keyword evidence="3 7" id="KW-0812">Transmembrane</keyword>
<protein>
    <submittedName>
        <fullName evidence="9">Solute carrier family 2, facilitated glucose transporter member 1-like</fullName>
    </submittedName>
</protein>
<dbReference type="InterPro" id="IPR020846">
    <property type="entry name" value="MFS_dom"/>
</dbReference>
<feature type="transmembrane region" description="Helical" evidence="7">
    <location>
        <begin position="370"/>
        <end position="396"/>
    </location>
</feature>
<dbReference type="InterPro" id="IPR005828">
    <property type="entry name" value="MFS_sugar_transport-like"/>
</dbReference>
<proteinExistence type="evidence at transcript level"/>
<evidence type="ECO:0000256" key="1">
    <source>
        <dbReference type="ARBA" id="ARBA00004141"/>
    </source>
</evidence>
<keyword evidence="5 7" id="KW-0472">Membrane</keyword>
<feature type="transmembrane region" description="Helical" evidence="7">
    <location>
        <begin position="408"/>
        <end position="429"/>
    </location>
</feature>
<evidence type="ECO:0000259" key="8">
    <source>
        <dbReference type="PROSITE" id="PS50850"/>
    </source>
</evidence>